<keyword evidence="1" id="KW-1133">Transmembrane helix</keyword>
<evidence type="ECO:0000313" key="3">
    <source>
        <dbReference type="Proteomes" id="UP001055940"/>
    </source>
</evidence>
<accession>A0ABY5D8U4</accession>
<sequence length="150" mass="16062">MVAHGSLRKQDEVLPDCLSQASVPGPFFCRRQSEAGWILSEEGESKEEPRTELLICGTTKIVVCGVAVIAAIVSCRHAYAVFTDDGESSATAIIIPLTIDGLVYTASMVVLHSAGVGVKYPPLAWMLLWLKIIATLAANIAYGWVTVQVS</sequence>
<protein>
    <submittedName>
        <fullName evidence="2">DUF2637 domain-containing protein</fullName>
    </submittedName>
</protein>
<keyword evidence="3" id="KW-1185">Reference proteome</keyword>
<gene>
    <name evidence="2" type="ORF">NE857_01875</name>
</gene>
<dbReference type="RefSeq" id="WP_254419506.1">
    <property type="nucleotide sequence ID" value="NZ_BAAAJB010000045.1"/>
</dbReference>
<proteinExistence type="predicted"/>
<evidence type="ECO:0000313" key="2">
    <source>
        <dbReference type="EMBL" id="USY20437.1"/>
    </source>
</evidence>
<evidence type="ECO:0000256" key="1">
    <source>
        <dbReference type="SAM" id="Phobius"/>
    </source>
</evidence>
<name>A0ABY5D8U4_9ACTN</name>
<feature type="transmembrane region" description="Helical" evidence="1">
    <location>
        <begin position="93"/>
        <end position="111"/>
    </location>
</feature>
<feature type="transmembrane region" description="Helical" evidence="1">
    <location>
        <begin position="53"/>
        <end position="73"/>
    </location>
</feature>
<dbReference type="InterPro" id="IPR021235">
    <property type="entry name" value="DUF2637"/>
</dbReference>
<organism evidence="2 3">
    <name type="scientific">Nocardiopsis exhalans</name>
    <dbReference type="NCBI Taxonomy" id="163604"/>
    <lineage>
        <taxon>Bacteria</taxon>
        <taxon>Bacillati</taxon>
        <taxon>Actinomycetota</taxon>
        <taxon>Actinomycetes</taxon>
        <taxon>Streptosporangiales</taxon>
        <taxon>Nocardiopsidaceae</taxon>
        <taxon>Nocardiopsis</taxon>
    </lineage>
</organism>
<dbReference type="Pfam" id="PF10935">
    <property type="entry name" value="DUF2637"/>
    <property type="match status" value="1"/>
</dbReference>
<keyword evidence="1" id="KW-0472">Membrane</keyword>
<dbReference type="EMBL" id="CP099837">
    <property type="protein sequence ID" value="USY20437.1"/>
    <property type="molecule type" value="Genomic_DNA"/>
</dbReference>
<feature type="transmembrane region" description="Helical" evidence="1">
    <location>
        <begin position="123"/>
        <end position="145"/>
    </location>
</feature>
<reference evidence="2" key="1">
    <citation type="submission" date="2022-06" db="EMBL/GenBank/DDBJ databases">
        <authorList>
            <person name="Ping M."/>
        </authorList>
    </citation>
    <scope>NUCLEOTIDE SEQUENCE</scope>
    <source>
        <strain evidence="2">JCM11759T</strain>
    </source>
</reference>
<dbReference type="Proteomes" id="UP001055940">
    <property type="component" value="Chromosome"/>
</dbReference>
<keyword evidence="1" id="KW-0812">Transmembrane</keyword>